<proteinExistence type="predicted"/>
<dbReference type="RefSeq" id="WP_311712678.1">
    <property type="nucleotide sequence ID" value="NZ_JAVREZ010000001.1"/>
</dbReference>
<evidence type="ECO:0000256" key="1">
    <source>
        <dbReference type="SAM" id="MobiDB-lite"/>
    </source>
</evidence>
<dbReference type="Proteomes" id="UP001183824">
    <property type="component" value="Unassembled WGS sequence"/>
</dbReference>
<protein>
    <submittedName>
        <fullName evidence="2">Uncharacterized protein</fullName>
    </submittedName>
</protein>
<gene>
    <name evidence="2" type="ORF">RNB18_03710</name>
</gene>
<feature type="compositionally biased region" description="Low complexity" evidence="1">
    <location>
        <begin position="40"/>
        <end position="58"/>
    </location>
</feature>
<accession>A0ABU2V162</accession>
<reference evidence="3" key="1">
    <citation type="submission" date="2023-07" db="EMBL/GenBank/DDBJ databases">
        <title>30 novel species of actinomycetes from the DSMZ collection.</title>
        <authorList>
            <person name="Nouioui I."/>
        </authorList>
    </citation>
    <scope>NUCLEOTIDE SEQUENCE [LARGE SCALE GENOMIC DNA]</scope>
    <source>
        <strain evidence="3">DSM 41640</strain>
    </source>
</reference>
<evidence type="ECO:0000313" key="2">
    <source>
        <dbReference type="EMBL" id="MDT0479300.1"/>
    </source>
</evidence>
<name>A0ABU2V162_9ACTN</name>
<feature type="region of interest" description="Disordered" evidence="1">
    <location>
        <begin position="33"/>
        <end position="68"/>
    </location>
</feature>
<comment type="caution">
    <text evidence="2">The sequence shown here is derived from an EMBL/GenBank/DDBJ whole genome shotgun (WGS) entry which is preliminary data.</text>
</comment>
<dbReference type="EMBL" id="JAVREZ010000001">
    <property type="protein sequence ID" value="MDT0479300.1"/>
    <property type="molecule type" value="Genomic_DNA"/>
</dbReference>
<keyword evidence="3" id="KW-1185">Reference proteome</keyword>
<sequence length="120" mass="12592">MTFFVTTVRPDGCPHSAAVGAVTSSWYYQRGTAGVSHPGSAPRIAAASSRSRSEPSSSRQRRWRKNEADAVASPVEYASLEFSCHQAANLGSVCLAALNAFLSDASDHGHHCVSPACGTP</sequence>
<organism evidence="2 3">
    <name type="scientific">Streptomyces doebereineriae</name>
    <dbReference type="NCBI Taxonomy" id="3075528"/>
    <lineage>
        <taxon>Bacteria</taxon>
        <taxon>Bacillati</taxon>
        <taxon>Actinomycetota</taxon>
        <taxon>Actinomycetes</taxon>
        <taxon>Kitasatosporales</taxon>
        <taxon>Streptomycetaceae</taxon>
        <taxon>Streptomyces</taxon>
    </lineage>
</organism>
<evidence type="ECO:0000313" key="3">
    <source>
        <dbReference type="Proteomes" id="UP001183824"/>
    </source>
</evidence>